<evidence type="ECO:0000256" key="1">
    <source>
        <dbReference type="SAM" id="MobiDB-lite"/>
    </source>
</evidence>
<evidence type="ECO:0000313" key="3">
    <source>
        <dbReference type="Proteomes" id="UP000001055"/>
    </source>
</evidence>
<dbReference type="VEuPathDB" id="FungiDB:JI435_006740"/>
<evidence type="ECO:0008006" key="4">
    <source>
        <dbReference type="Google" id="ProtNLM"/>
    </source>
</evidence>
<feature type="region of interest" description="Disordered" evidence="1">
    <location>
        <begin position="229"/>
        <end position="263"/>
    </location>
</feature>
<dbReference type="InParanoid" id="Q0V5P0"/>
<feature type="compositionally biased region" description="Low complexity" evidence="1">
    <location>
        <begin position="339"/>
        <end position="354"/>
    </location>
</feature>
<dbReference type="GeneID" id="5968040"/>
<protein>
    <recommendedName>
        <fullName evidence="4">C2H2-type domain-containing protein</fullName>
    </recommendedName>
</protein>
<dbReference type="eggNOG" id="KOG1721">
    <property type="taxonomic scope" value="Eukaryota"/>
</dbReference>
<organism evidence="2 3">
    <name type="scientific">Phaeosphaeria nodorum (strain SN15 / ATCC MYA-4574 / FGSC 10173)</name>
    <name type="common">Glume blotch fungus</name>
    <name type="synonym">Parastagonospora nodorum</name>
    <dbReference type="NCBI Taxonomy" id="321614"/>
    <lineage>
        <taxon>Eukaryota</taxon>
        <taxon>Fungi</taxon>
        <taxon>Dikarya</taxon>
        <taxon>Ascomycota</taxon>
        <taxon>Pezizomycotina</taxon>
        <taxon>Dothideomycetes</taxon>
        <taxon>Pleosporomycetidae</taxon>
        <taxon>Pleosporales</taxon>
        <taxon>Pleosporineae</taxon>
        <taxon>Phaeosphaeriaceae</taxon>
        <taxon>Parastagonospora</taxon>
    </lineage>
</organism>
<feature type="compositionally biased region" description="Basic and acidic residues" evidence="1">
    <location>
        <begin position="149"/>
        <end position="172"/>
    </location>
</feature>
<feature type="compositionally biased region" description="Polar residues" evidence="1">
    <location>
        <begin position="77"/>
        <end position="94"/>
    </location>
</feature>
<dbReference type="KEGG" id="pno:SNOG_00674"/>
<dbReference type="EMBL" id="CH445325">
    <property type="protein sequence ID" value="EAT92169.1"/>
    <property type="molecule type" value="Genomic_DNA"/>
</dbReference>
<dbReference type="Proteomes" id="UP000001055">
    <property type="component" value="Unassembled WGS sequence"/>
</dbReference>
<dbReference type="HOGENOM" id="CLU_021529_2_1_1"/>
<sequence length="485" mass="52376">MTDELYSEEDFCPGSPGLIQVYPKAAPSPSPEPVVTKVLHPPVSSPSRRQKKANRRKTRPTQGDWVLIREMAPNQPDIAQQVSQHALNSDTESSGQEDEGMEDQSPNTTAPSSATHVSPVPRSGTQPFSMLQPAKGTFAAPGQPTATSTHRDSVLEEDIKKSPFLSDRRTSEISHAGSLPNGMRHISSDGKSMTGVAFAIHSPSPAADVTNQRRNSSAIHDELSTGLHQLQIPQSENRLPSIQPQTPLNDAPSPAGSQSLPPISLMVGDLARSHAHTPVSPFPLSASSPMSANSDAQRGDMFLRSGGGSVFGVDNRRPSQASETGRYPQRLDSTSNSEGYQSSDGPSPGSQQTPIEQRPRHMSLDGTLAASGAIILPPPNGSGMQSMGQHSLGTFRCDYPGCNALPFQTQYLLNQNRPHYCPVQGCPRSEGGKGFKRKNEMIRHGLVHQSPGYVCPFCPDREHKYPRPDNLQRRESGAQETGERR</sequence>
<evidence type="ECO:0000313" key="2">
    <source>
        <dbReference type="EMBL" id="EAT92169.1"/>
    </source>
</evidence>
<feature type="region of interest" description="Disordered" evidence="1">
    <location>
        <begin position="278"/>
        <end position="356"/>
    </location>
</feature>
<feature type="compositionally biased region" description="Polar residues" evidence="1">
    <location>
        <begin position="104"/>
        <end position="116"/>
    </location>
</feature>
<gene>
    <name evidence="2" type="ORF">SNOG_00674</name>
</gene>
<dbReference type="AlphaFoldDB" id="Q0V5P0"/>
<feature type="compositionally biased region" description="Polar residues" evidence="1">
    <location>
        <begin position="229"/>
        <end position="248"/>
    </location>
</feature>
<reference evidence="3" key="1">
    <citation type="journal article" date="2007" name="Plant Cell">
        <title>Dothideomycete-plant interactions illuminated by genome sequencing and EST analysis of the wheat pathogen Stagonospora nodorum.</title>
        <authorList>
            <person name="Hane J.K."/>
            <person name="Lowe R.G."/>
            <person name="Solomon P.S."/>
            <person name="Tan K.C."/>
            <person name="Schoch C.L."/>
            <person name="Spatafora J.W."/>
            <person name="Crous P.W."/>
            <person name="Kodira C."/>
            <person name="Birren B.W."/>
            <person name="Galagan J.E."/>
            <person name="Torriani S.F."/>
            <person name="McDonald B.A."/>
            <person name="Oliver R.P."/>
        </authorList>
    </citation>
    <scope>NUCLEOTIDE SEQUENCE [LARGE SCALE GENOMIC DNA]</scope>
    <source>
        <strain evidence="3">SN15 / ATCC MYA-4574 / FGSC 10173</strain>
    </source>
</reference>
<proteinExistence type="predicted"/>
<feature type="region of interest" description="Disordered" evidence="1">
    <location>
        <begin position="1"/>
        <end position="190"/>
    </location>
</feature>
<feature type="compositionally biased region" description="Acidic residues" evidence="1">
    <location>
        <begin position="1"/>
        <end position="11"/>
    </location>
</feature>
<dbReference type="OMA" id="PTSMVRQ"/>
<feature type="compositionally biased region" description="Polar residues" evidence="1">
    <location>
        <begin position="285"/>
        <end position="296"/>
    </location>
</feature>
<feature type="compositionally biased region" description="Basic residues" evidence="1">
    <location>
        <begin position="48"/>
        <end position="59"/>
    </location>
</feature>
<feature type="region of interest" description="Disordered" evidence="1">
    <location>
        <begin position="464"/>
        <end position="485"/>
    </location>
</feature>
<dbReference type="RefSeq" id="XP_001791353.1">
    <property type="nucleotide sequence ID" value="XM_001791301.1"/>
</dbReference>
<accession>Q0V5P0</accession>
<name>Q0V5P0_PHANO</name>